<dbReference type="PANTHER" id="PTHR42973">
    <property type="entry name" value="BINDING OXIDOREDUCTASE, PUTATIVE (AFU_ORTHOLOGUE AFUA_1G17690)-RELATED"/>
    <property type="match status" value="1"/>
</dbReference>
<evidence type="ECO:0000256" key="3">
    <source>
        <dbReference type="ARBA" id="ARBA00022827"/>
    </source>
</evidence>
<dbReference type="InterPro" id="IPR016167">
    <property type="entry name" value="FAD-bd_PCMH_sub1"/>
</dbReference>
<dbReference type="Pfam" id="PF01565">
    <property type="entry name" value="FAD_binding_4"/>
    <property type="match status" value="1"/>
</dbReference>
<evidence type="ECO:0000259" key="5">
    <source>
        <dbReference type="PROSITE" id="PS51387"/>
    </source>
</evidence>
<proteinExistence type="predicted"/>
<dbReference type="SUPFAM" id="SSF56176">
    <property type="entry name" value="FAD-binding/transporter-associated domain-like"/>
    <property type="match status" value="1"/>
</dbReference>
<evidence type="ECO:0000256" key="2">
    <source>
        <dbReference type="ARBA" id="ARBA00022630"/>
    </source>
</evidence>
<dbReference type="InterPro" id="IPR006094">
    <property type="entry name" value="Oxid_FAD_bind_N"/>
</dbReference>
<evidence type="ECO:0000313" key="7">
    <source>
        <dbReference type="Proteomes" id="UP000516380"/>
    </source>
</evidence>
<dbReference type="InterPro" id="IPR036318">
    <property type="entry name" value="FAD-bd_PCMH-like_sf"/>
</dbReference>
<organism evidence="6 7">
    <name type="scientific">Mycobacterium kansasii</name>
    <dbReference type="NCBI Taxonomy" id="1768"/>
    <lineage>
        <taxon>Bacteria</taxon>
        <taxon>Bacillati</taxon>
        <taxon>Actinomycetota</taxon>
        <taxon>Actinomycetes</taxon>
        <taxon>Mycobacteriales</taxon>
        <taxon>Mycobacteriaceae</taxon>
        <taxon>Mycobacterium</taxon>
    </lineage>
</organism>
<dbReference type="PROSITE" id="PS51387">
    <property type="entry name" value="FAD_PCMH"/>
    <property type="match status" value="1"/>
</dbReference>
<protein>
    <recommendedName>
        <fullName evidence="5">FAD-binding PCMH-type domain-containing protein</fullName>
    </recommendedName>
</protein>
<dbReference type="InterPro" id="IPR050416">
    <property type="entry name" value="FAD-linked_Oxidoreductase"/>
</dbReference>
<comment type="cofactor">
    <cofactor evidence="1">
        <name>FAD</name>
        <dbReference type="ChEBI" id="CHEBI:57692"/>
    </cofactor>
</comment>
<dbReference type="GO" id="GO:0071949">
    <property type="term" value="F:FAD binding"/>
    <property type="evidence" value="ECO:0007669"/>
    <property type="project" value="InterPro"/>
</dbReference>
<feature type="domain" description="FAD-binding PCMH-type" evidence="5">
    <location>
        <begin position="1"/>
        <end position="65"/>
    </location>
</feature>
<evidence type="ECO:0000313" key="6">
    <source>
        <dbReference type="EMBL" id="BCI87474.1"/>
    </source>
</evidence>
<sequence length="65" mass="6547">MIVTPTSAADVQKAMAFAAAHNLKVAARGGGHSYTGASTADGALVLDLRQLPGESTTTPPPGRSR</sequence>
<keyword evidence="4" id="KW-0560">Oxidoreductase</keyword>
<evidence type="ECO:0000256" key="1">
    <source>
        <dbReference type="ARBA" id="ARBA00001974"/>
    </source>
</evidence>
<dbReference type="GO" id="GO:0016491">
    <property type="term" value="F:oxidoreductase activity"/>
    <property type="evidence" value="ECO:0007669"/>
    <property type="project" value="UniProtKB-KW"/>
</dbReference>
<evidence type="ECO:0000256" key="4">
    <source>
        <dbReference type="ARBA" id="ARBA00023002"/>
    </source>
</evidence>
<dbReference type="InterPro" id="IPR016166">
    <property type="entry name" value="FAD-bd_PCMH"/>
</dbReference>
<reference evidence="6 7" key="1">
    <citation type="submission" date="2020-07" db="EMBL/GenBank/DDBJ databases">
        <title>Mycobacterium kansasii (former subtype) with zoonotic potential isolated from diseased indoor pet cat, Japan.</title>
        <authorList>
            <person name="Fukano H."/>
            <person name="Terazono T."/>
            <person name="Hoshino Y."/>
        </authorList>
    </citation>
    <scope>NUCLEOTIDE SEQUENCE [LARGE SCALE GENOMIC DNA]</scope>
    <source>
        <strain evidence="6 7">Kuro-I</strain>
    </source>
</reference>
<keyword evidence="7" id="KW-1185">Reference proteome</keyword>
<dbReference type="Proteomes" id="UP000516380">
    <property type="component" value="Chromosome"/>
</dbReference>
<dbReference type="PANTHER" id="PTHR42973:SF39">
    <property type="entry name" value="FAD-BINDING PCMH-TYPE DOMAIN-CONTAINING PROTEIN"/>
    <property type="match status" value="1"/>
</dbReference>
<dbReference type="AlphaFoldDB" id="A0A7G1IAK8"/>
<name>A0A7G1IAK8_MYCKA</name>
<gene>
    <name evidence="6" type="ORF">NIIDMKKI_26800</name>
</gene>
<keyword evidence="3" id="KW-0274">FAD</keyword>
<dbReference type="Gene3D" id="3.30.43.10">
    <property type="entry name" value="Uridine Diphospho-n-acetylenolpyruvylglucosamine Reductase, domain 2"/>
    <property type="match status" value="1"/>
</dbReference>
<dbReference type="EMBL" id="AP023343">
    <property type="protein sequence ID" value="BCI87474.1"/>
    <property type="molecule type" value="Genomic_DNA"/>
</dbReference>
<accession>A0A7G1IAK8</accession>
<keyword evidence="2" id="KW-0285">Flavoprotein</keyword>